<accession>A0AAE9GV33</accession>
<reference evidence="3" key="2">
    <citation type="submission" date="2021-12" db="EMBL/GenBank/DDBJ databases">
        <authorList>
            <person name="Veyrier F.J."/>
        </authorList>
    </citation>
    <scope>NUCLEOTIDE SEQUENCE</scope>
    <source>
        <strain evidence="3">1258/02</strain>
    </source>
</reference>
<reference evidence="3" key="3">
    <citation type="journal article" date="2022" name="Res Sq">
        <title>Evolution of multicellular longitudinally dividing oral cavity symbionts (Neisseriaceae).</title>
        <authorList>
            <person name="Nyongesa S."/>
            <person name="Weber P."/>
            <person name="Bernet E."/>
            <person name="Pullido F."/>
            <person name="Nieckarz M."/>
            <person name="Delaby M."/>
            <person name="Nieves C."/>
            <person name="Viehboeck T."/>
            <person name="Krause N."/>
            <person name="Rivera-Millot A."/>
            <person name="Nakamura A."/>
            <person name="Vischer N."/>
            <person name="VanNieuwenhze M."/>
            <person name="Brun Y."/>
            <person name="Cava F."/>
            <person name="Bulgheresi S."/>
            <person name="Veyrier F."/>
        </authorList>
    </citation>
    <scope>NUCLEOTIDE SEQUENCE</scope>
    <source>
        <strain evidence="3">1258/02</strain>
    </source>
</reference>
<reference evidence="2 4" key="1">
    <citation type="submission" date="2019-03" db="EMBL/GenBank/DDBJ databases">
        <title>Genomic Encyclopedia of Type Strains, Phase IV (KMG-IV): sequencing the most valuable type-strain genomes for metagenomic binning, comparative biology and taxonomic classification.</title>
        <authorList>
            <person name="Goeker M."/>
        </authorList>
    </citation>
    <scope>NUCLEOTIDE SEQUENCE [LARGE SCALE GENOMIC DNA]</scope>
    <source>
        <strain evidence="2 4">DSM 17474</strain>
    </source>
</reference>
<dbReference type="Gene3D" id="2.40.10.220">
    <property type="entry name" value="predicted glycosyltransferase like domains"/>
    <property type="match status" value="1"/>
</dbReference>
<proteinExistence type="predicted"/>
<dbReference type="Proteomes" id="UP000829756">
    <property type="component" value="Chromosome"/>
</dbReference>
<name>A0AAE9GV33_9NEIS</name>
<evidence type="ECO:0000313" key="2">
    <source>
        <dbReference type="EMBL" id="TCP03597.1"/>
    </source>
</evidence>
<dbReference type="AlphaFoldDB" id="A0AAE9GV33"/>
<dbReference type="KEGG" id="usu:LVJ78_07615"/>
<organism evidence="3 5">
    <name type="scientific">Uruburuella suis</name>
    <dbReference type="NCBI Taxonomy" id="252130"/>
    <lineage>
        <taxon>Bacteria</taxon>
        <taxon>Pseudomonadati</taxon>
        <taxon>Pseudomonadota</taxon>
        <taxon>Betaproteobacteria</taxon>
        <taxon>Neisseriales</taxon>
        <taxon>Neisseriaceae</taxon>
        <taxon>Uruburuella</taxon>
    </lineage>
</organism>
<feature type="domain" description="PilZ" evidence="1">
    <location>
        <begin position="16"/>
        <end position="103"/>
    </location>
</feature>
<dbReference type="RefSeq" id="WP_132954219.1">
    <property type="nucleotide sequence ID" value="NZ_CALJUB010000163.1"/>
</dbReference>
<evidence type="ECO:0000313" key="3">
    <source>
        <dbReference type="EMBL" id="UOO78582.1"/>
    </source>
</evidence>
<keyword evidence="4" id="KW-1185">Reference proteome</keyword>
<evidence type="ECO:0000313" key="4">
    <source>
        <dbReference type="Proteomes" id="UP000294721"/>
    </source>
</evidence>
<dbReference type="Pfam" id="PF07238">
    <property type="entry name" value="PilZ"/>
    <property type="match status" value="1"/>
</dbReference>
<dbReference type="EMBL" id="CP091507">
    <property type="protein sequence ID" value="UOO78582.1"/>
    <property type="molecule type" value="Genomic_DNA"/>
</dbReference>
<dbReference type="GO" id="GO:0035438">
    <property type="term" value="F:cyclic-di-GMP binding"/>
    <property type="evidence" value="ECO:0007669"/>
    <property type="project" value="InterPro"/>
</dbReference>
<evidence type="ECO:0000313" key="5">
    <source>
        <dbReference type="Proteomes" id="UP000829756"/>
    </source>
</evidence>
<dbReference type="InterPro" id="IPR009875">
    <property type="entry name" value="PilZ_domain"/>
</dbReference>
<dbReference type="Proteomes" id="UP000294721">
    <property type="component" value="Unassembled WGS sequence"/>
</dbReference>
<gene>
    <name evidence="2" type="ORF">EV680_1207</name>
    <name evidence="3" type="ORF">LVJ78_07615</name>
</gene>
<dbReference type="EMBL" id="SLXE01000020">
    <property type="protein sequence ID" value="TCP03597.1"/>
    <property type="molecule type" value="Genomic_DNA"/>
</dbReference>
<protein>
    <submittedName>
        <fullName evidence="3">PilZ domain-containing protein</fullName>
    </submittedName>
    <submittedName>
        <fullName evidence="2">Type IV pilus assembly protein PilZ</fullName>
    </submittedName>
</protein>
<sequence>MNKTDNLPGRMMALQLKDKHLLYNSYMAFFEHGGLFVPTDDAFSLGDEVLLALELAEHPDKKFLRTQVAWINPARTSANRPKGIGLAFSNDEISAQTKSQIEAELGSLLKNDRTTFTL</sequence>
<evidence type="ECO:0000259" key="1">
    <source>
        <dbReference type="Pfam" id="PF07238"/>
    </source>
</evidence>